<reference evidence="1" key="1">
    <citation type="submission" date="2023-07" db="EMBL/GenBank/DDBJ databases">
        <title>draft genome sequence of fig (Ficus carica).</title>
        <authorList>
            <person name="Takahashi T."/>
            <person name="Nishimura K."/>
        </authorList>
    </citation>
    <scope>NUCLEOTIDE SEQUENCE</scope>
</reference>
<protein>
    <submittedName>
        <fullName evidence="1">Uncharacterized protein</fullName>
    </submittedName>
</protein>
<name>A0AA88J844_FICCA</name>
<dbReference type="EMBL" id="BTGU01000210">
    <property type="protein sequence ID" value="GMN65074.1"/>
    <property type="molecule type" value="Genomic_DNA"/>
</dbReference>
<dbReference type="Proteomes" id="UP001187192">
    <property type="component" value="Unassembled WGS sequence"/>
</dbReference>
<comment type="caution">
    <text evidence="1">The sequence shown here is derived from an EMBL/GenBank/DDBJ whole genome shotgun (WGS) entry which is preliminary data.</text>
</comment>
<proteinExistence type="predicted"/>
<sequence>MVHPKSYHYEWCGINLLDVSTFRVGGLCHVLPRGVGLSLGRKLASFLNSQGTSQLCDLALHLFTFFHHLREK</sequence>
<organism evidence="1 2">
    <name type="scientific">Ficus carica</name>
    <name type="common">Common fig</name>
    <dbReference type="NCBI Taxonomy" id="3494"/>
    <lineage>
        <taxon>Eukaryota</taxon>
        <taxon>Viridiplantae</taxon>
        <taxon>Streptophyta</taxon>
        <taxon>Embryophyta</taxon>
        <taxon>Tracheophyta</taxon>
        <taxon>Spermatophyta</taxon>
        <taxon>Magnoliopsida</taxon>
        <taxon>eudicotyledons</taxon>
        <taxon>Gunneridae</taxon>
        <taxon>Pentapetalae</taxon>
        <taxon>rosids</taxon>
        <taxon>fabids</taxon>
        <taxon>Rosales</taxon>
        <taxon>Moraceae</taxon>
        <taxon>Ficeae</taxon>
        <taxon>Ficus</taxon>
    </lineage>
</organism>
<evidence type="ECO:0000313" key="2">
    <source>
        <dbReference type="Proteomes" id="UP001187192"/>
    </source>
</evidence>
<dbReference type="AlphaFoldDB" id="A0AA88J844"/>
<accession>A0AA88J844</accession>
<evidence type="ECO:0000313" key="1">
    <source>
        <dbReference type="EMBL" id="GMN65074.1"/>
    </source>
</evidence>
<gene>
    <name evidence="1" type="ORF">TIFTF001_034159</name>
</gene>
<keyword evidence="2" id="KW-1185">Reference proteome</keyword>